<reference evidence="3" key="1">
    <citation type="journal article" date="2019" name="Int. J. Syst. Evol. Microbiol.">
        <title>The Global Catalogue of Microorganisms (GCM) 10K type strain sequencing project: providing services to taxonomists for standard genome sequencing and annotation.</title>
        <authorList>
            <consortium name="The Broad Institute Genomics Platform"/>
            <consortium name="The Broad Institute Genome Sequencing Center for Infectious Disease"/>
            <person name="Wu L."/>
            <person name="Ma J."/>
        </authorList>
    </citation>
    <scope>NUCLEOTIDE SEQUENCE [LARGE SCALE GENOMIC DNA]</scope>
    <source>
        <strain evidence="3">CGMCC 1.13718</strain>
    </source>
</reference>
<sequence>MAYIIGILSFVLPFLFIINIVLNRKSAWLFLVLANSIPVILAFLYMQGQHDYMVYTIVETALYMSIYLFGYINFIRNNKKDFESIKNKQKLFVIFLFVLMCILLECFIAKGFYYTMFKADPVITAVFVLEDIVSIFGLILIAKHYRDGLLIFALYQMMVLLYSVYNEFFMVNYSSLSSYVMLSVNIVVILLGVFLLVKKYIRTR</sequence>
<keyword evidence="1" id="KW-1133">Transmembrane helix</keyword>
<name>A0ABV9TAQ9_9GAMM</name>
<dbReference type="EMBL" id="JBHSJH010000001">
    <property type="protein sequence ID" value="MFC4891901.1"/>
    <property type="molecule type" value="Genomic_DNA"/>
</dbReference>
<feature type="transmembrane region" description="Helical" evidence="1">
    <location>
        <begin position="122"/>
        <end position="141"/>
    </location>
</feature>
<dbReference type="Proteomes" id="UP001595926">
    <property type="component" value="Unassembled WGS sequence"/>
</dbReference>
<accession>A0ABV9TAQ9</accession>
<keyword evidence="3" id="KW-1185">Reference proteome</keyword>
<gene>
    <name evidence="2" type="ORF">ACFPDQ_02425</name>
</gene>
<feature type="transmembrane region" description="Helical" evidence="1">
    <location>
        <begin position="177"/>
        <end position="197"/>
    </location>
</feature>
<feature type="transmembrane region" description="Helical" evidence="1">
    <location>
        <begin position="91"/>
        <end position="116"/>
    </location>
</feature>
<dbReference type="RefSeq" id="WP_119330376.1">
    <property type="nucleotide sequence ID" value="NZ_JBHSJH010000001.1"/>
</dbReference>
<feature type="transmembrane region" description="Helical" evidence="1">
    <location>
        <begin position="52"/>
        <end position="70"/>
    </location>
</feature>
<feature type="transmembrane region" description="Helical" evidence="1">
    <location>
        <begin position="148"/>
        <end position="165"/>
    </location>
</feature>
<feature type="transmembrane region" description="Helical" evidence="1">
    <location>
        <begin position="6"/>
        <end position="22"/>
    </location>
</feature>
<organism evidence="2 3">
    <name type="scientific">Pseudofrancisella aestuarii</name>
    <dbReference type="NCBI Taxonomy" id="2670347"/>
    <lineage>
        <taxon>Bacteria</taxon>
        <taxon>Pseudomonadati</taxon>
        <taxon>Pseudomonadota</taxon>
        <taxon>Gammaproteobacteria</taxon>
        <taxon>Thiotrichales</taxon>
        <taxon>Francisellaceae</taxon>
        <taxon>Pseudofrancisella</taxon>
    </lineage>
</organism>
<keyword evidence="1" id="KW-0472">Membrane</keyword>
<proteinExistence type="predicted"/>
<feature type="transmembrane region" description="Helical" evidence="1">
    <location>
        <begin position="27"/>
        <end position="46"/>
    </location>
</feature>
<evidence type="ECO:0000313" key="2">
    <source>
        <dbReference type="EMBL" id="MFC4891901.1"/>
    </source>
</evidence>
<evidence type="ECO:0000313" key="3">
    <source>
        <dbReference type="Proteomes" id="UP001595926"/>
    </source>
</evidence>
<evidence type="ECO:0000256" key="1">
    <source>
        <dbReference type="SAM" id="Phobius"/>
    </source>
</evidence>
<keyword evidence="1" id="KW-0812">Transmembrane</keyword>
<comment type="caution">
    <text evidence="2">The sequence shown here is derived from an EMBL/GenBank/DDBJ whole genome shotgun (WGS) entry which is preliminary data.</text>
</comment>
<protein>
    <submittedName>
        <fullName evidence="2">Uncharacterized protein</fullName>
    </submittedName>
</protein>